<dbReference type="InterPro" id="IPR032787">
    <property type="entry name" value="Prok-E2_D"/>
</dbReference>
<proteinExistence type="predicted"/>
<evidence type="ECO:0000313" key="2">
    <source>
        <dbReference type="Proteomes" id="UP000289650"/>
    </source>
</evidence>
<accession>A0A4Q2A5Y4</accession>
<dbReference type="Proteomes" id="UP000289650">
    <property type="component" value="Unassembled WGS sequence"/>
</dbReference>
<dbReference type="AlphaFoldDB" id="A0A4Q2A5Y4"/>
<evidence type="ECO:0000313" key="1">
    <source>
        <dbReference type="EMBL" id="RXV64498.1"/>
    </source>
</evidence>
<protein>
    <submittedName>
        <fullName evidence="1">PRTRC system protein B</fullName>
    </submittedName>
</protein>
<sequence length="242" mass="26503">MTVIVTGSRSTQSVQLESAILFYANKSGNQYATVHEINHDCDGRAVIGAGRPVGRAALVESLLQLDRNAAPMPDFLPGNVLGSSSNGVTWWCPPAMRRVFFDCEELGRRSAVVPHPGLIFQAAYTGFRVFAIETTERPDAETPLFEPPYFNTWDAGKICIGSAQVPSRVEVAAIGGWEGAFFESAFTHPNQGGKRVEYKQGVFAFWRDMLDGKFAEAFPLDVLVPTRRTAGQLVRSVFRGTV</sequence>
<dbReference type="Pfam" id="PF14460">
    <property type="entry name" value="Prok-E2_D"/>
    <property type="match status" value="1"/>
</dbReference>
<comment type="caution">
    <text evidence="1">The sequence shown here is derived from an EMBL/GenBank/DDBJ whole genome shotgun (WGS) entry which is preliminary data.</text>
</comment>
<name>A0A4Q2A5Y4_9BURK</name>
<reference evidence="1 2" key="1">
    <citation type="submission" date="2018-08" db="EMBL/GenBank/DDBJ databases">
        <title>Mountain-cultivated ginseng endophyte, Burkholderia stabilis and its activity against ginseng root rot disease.</title>
        <authorList>
            <person name="Tapan Kumar M."/>
            <person name="Bae H."/>
            <person name="Shanmugam G."/>
            <person name="Jeon J."/>
        </authorList>
    </citation>
    <scope>NUCLEOTIDE SEQUENCE [LARGE SCALE GENOMIC DNA]</scope>
    <source>
        <strain evidence="1 2">EB159</strain>
    </source>
</reference>
<dbReference type="OrthoDB" id="8556159at2"/>
<dbReference type="RefSeq" id="WP_129518595.1">
    <property type="nucleotide sequence ID" value="NZ_QWEX01000004.1"/>
</dbReference>
<dbReference type="InterPro" id="IPR022280">
    <property type="entry name" value="PRTRC_protein-B"/>
</dbReference>
<dbReference type="EMBL" id="QWEX01000004">
    <property type="protein sequence ID" value="RXV64498.1"/>
    <property type="molecule type" value="Genomic_DNA"/>
</dbReference>
<gene>
    <name evidence="1" type="ORF">D1006_39945</name>
</gene>
<dbReference type="NCBIfam" id="TIGR03737">
    <property type="entry name" value="PRTRC_B"/>
    <property type="match status" value="1"/>
</dbReference>
<organism evidence="1 2">
    <name type="scientific">Burkholderia stabilis</name>
    <dbReference type="NCBI Taxonomy" id="95485"/>
    <lineage>
        <taxon>Bacteria</taxon>
        <taxon>Pseudomonadati</taxon>
        <taxon>Pseudomonadota</taxon>
        <taxon>Betaproteobacteria</taxon>
        <taxon>Burkholderiales</taxon>
        <taxon>Burkholderiaceae</taxon>
        <taxon>Burkholderia</taxon>
        <taxon>Burkholderia cepacia complex</taxon>
    </lineage>
</organism>